<dbReference type="EMBL" id="GBRH01260799">
    <property type="protein sequence ID" value="JAD37096.1"/>
    <property type="molecule type" value="Transcribed_RNA"/>
</dbReference>
<reference evidence="1" key="2">
    <citation type="journal article" date="2015" name="Data Brief">
        <title>Shoot transcriptome of the giant reed, Arundo donax.</title>
        <authorList>
            <person name="Barrero R.A."/>
            <person name="Guerrero F.D."/>
            <person name="Moolhuijzen P."/>
            <person name="Goolsby J.A."/>
            <person name="Tidwell J."/>
            <person name="Bellgard S.E."/>
            <person name="Bellgard M.I."/>
        </authorList>
    </citation>
    <scope>NUCLEOTIDE SEQUENCE</scope>
    <source>
        <tissue evidence="1">Shoot tissue taken approximately 20 cm above the soil surface</tissue>
    </source>
</reference>
<evidence type="ECO:0000313" key="1">
    <source>
        <dbReference type="EMBL" id="JAD37096.1"/>
    </source>
</evidence>
<name>A0A0A8ZEA2_ARUDO</name>
<protein>
    <submittedName>
        <fullName evidence="1">Uncharacterized protein</fullName>
    </submittedName>
</protein>
<proteinExistence type="predicted"/>
<reference evidence="1" key="1">
    <citation type="submission" date="2014-09" db="EMBL/GenBank/DDBJ databases">
        <authorList>
            <person name="Magalhaes I.L.F."/>
            <person name="Oliveira U."/>
            <person name="Santos F.R."/>
            <person name="Vidigal T.H.D.A."/>
            <person name="Brescovit A.D."/>
            <person name="Santos A.J."/>
        </authorList>
    </citation>
    <scope>NUCLEOTIDE SEQUENCE</scope>
    <source>
        <tissue evidence="1">Shoot tissue taken approximately 20 cm above the soil surface</tissue>
    </source>
</reference>
<organism evidence="1">
    <name type="scientific">Arundo donax</name>
    <name type="common">Giant reed</name>
    <name type="synonym">Donax arundinaceus</name>
    <dbReference type="NCBI Taxonomy" id="35708"/>
    <lineage>
        <taxon>Eukaryota</taxon>
        <taxon>Viridiplantae</taxon>
        <taxon>Streptophyta</taxon>
        <taxon>Embryophyta</taxon>
        <taxon>Tracheophyta</taxon>
        <taxon>Spermatophyta</taxon>
        <taxon>Magnoliopsida</taxon>
        <taxon>Liliopsida</taxon>
        <taxon>Poales</taxon>
        <taxon>Poaceae</taxon>
        <taxon>PACMAD clade</taxon>
        <taxon>Arundinoideae</taxon>
        <taxon>Arundineae</taxon>
        <taxon>Arundo</taxon>
    </lineage>
</organism>
<accession>A0A0A8ZEA2</accession>
<sequence length="43" mass="4595">MPCSKRNPFPDPAPAYRQRWATAAGCSTSCSFPFCSTPMAASP</sequence>
<dbReference type="AlphaFoldDB" id="A0A0A8ZEA2"/>